<keyword evidence="5 10" id="KW-0808">Transferase</keyword>
<keyword evidence="4 10" id="KW-0328">Glycosyltransferase</keyword>
<dbReference type="InterPro" id="IPR027005">
    <property type="entry name" value="PMT-like"/>
</dbReference>
<feature type="transmembrane region" description="Helical" evidence="10">
    <location>
        <begin position="163"/>
        <end position="194"/>
    </location>
</feature>
<evidence type="ECO:0000259" key="11">
    <source>
        <dbReference type="Pfam" id="PF02366"/>
    </source>
</evidence>
<keyword evidence="14" id="KW-1185">Reference proteome</keyword>
<dbReference type="PANTHER" id="PTHR10050:SF46">
    <property type="entry name" value="PROTEIN O-MANNOSYL-TRANSFERASE 2"/>
    <property type="match status" value="1"/>
</dbReference>
<feature type="transmembrane region" description="Helical" evidence="10">
    <location>
        <begin position="129"/>
        <end position="151"/>
    </location>
</feature>
<gene>
    <name evidence="13" type="ORF">EV664_109145</name>
</gene>
<evidence type="ECO:0000256" key="8">
    <source>
        <dbReference type="ARBA" id="ARBA00023136"/>
    </source>
</evidence>
<dbReference type="OrthoDB" id="9776737at2"/>
<keyword evidence="7 10" id="KW-1133">Transmembrane helix</keyword>
<keyword evidence="8 10" id="KW-0472">Membrane</keyword>
<feature type="transmembrane region" description="Helical" evidence="10">
    <location>
        <begin position="337"/>
        <end position="354"/>
    </location>
</feature>
<keyword evidence="6 10" id="KW-0812">Transmembrane</keyword>
<dbReference type="GO" id="GO:0005886">
    <property type="term" value="C:plasma membrane"/>
    <property type="evidence" value="ECO:0007669"/>
    <property type="project" value="UniProtKB-SubCell"/>
</dbReference>
<dbReference type="PANTHER" id="PTHR10050">
    <property type="entry name" value="DOLICHYL-PHOSPHATE-MANNOSE--PROTEIN MANNOSYLTRANSFERASE"/>
    <property type="match status" value="1"/>
</dbReference>
<sequence length="430" mass="47783">MFDRLRERPVLTAFLLGLAAQILFLVHLGHPAVLMFDEQHYVPAARVLLSLDHPVNREHPLLAKEIIAAGIALLGDNPLGWRLFSTLSGAATVACVYAILFQLCREWSTAVAGALFTLWNQMVFVQARIAMLDGFLGLFLTASVAAMLWAMHGPDGGAVKRRLALTGLLLGLGVAVKWAAVPYVACAGAALLFLRARDVHRAGRPWRDAVSAQRQRLWTDTHAITALLIVGLVSIATYFATFAPAFFYAHDAMTFAQLIPFQFEMWALQTQILPAHPYQSDWWSWPLILRPIWYFYAPNNGAWRGVLLIGNPAILWGGIVAVAACLIQWWRSGNGPALGAAGLWIGSLAIWAIIPKSLGFFYYYYPSAIFLSIALALALRPLAGKRGHRFRTGFMLLSAALFVYFYPILSAMPLDGERAFTRWIWFRGWI</sequence>
<comment type="similarity">
    <text evidence="3 10">Belongs to the glycosyltransferase 39 family.</text>
</comment>
<proteinExistence type="inferred from homology"/>
<dbReference type="AlphaFoldDB" id="A0A4R6FJM7"/>
<evidence type="ECO:0000313" key="13">
    <source>
        <dbReference type="EMBL" id="TDN80755.1"/>
    </source>
</evidence>
<comment type="function">
    <text evidence="10">Protein O-mannosyltransferase that catalyzes the transfer of a single mannose residue from a polyprenol phospho-mannosyl lipidic donor to the hydroxyl group of selected serine and threonine residues in acceptor proteins.</text>
</comment>
<evidence type="ECO:0000256" key="2">
    <source>
        <dbReference type="ARBA" id="ARBA00004922"/>
    </source>
</evidence>
<feature type="transmembrane region" description="Helical" evidence="10">
    <location>
        <begin position="394"/>
        <end position="414"/>
    </location>
</feature>
<evidence type="ECO:0000256" key="4">
    <source>
        <dbReference type="ARBA" id="ARBA00022676"/>
    </source>
</evidence>
<comment type="caution">
    <text evidence="13">The sequence shown here is derived from an EMBL/GenBank/DDBJ whole genome shotgun (WGS) entry which is preliminary data.</text>
</comment>
<feature type="transmembrane region" description="Helical" evidence="10">
    <location>
        <begin position="79"/>
        <end position="100"/>
    </location>
</feature>
<evidence type="ECO:0000256" key="9">
    <source>
        <dbReference type="ARBA" id="ARBA00093617"/>
    </source>
</evidence>
<dbReference type="UniPathway" id="UPA00378"/>
<feature type="domain" description="Protein O-mannosyl-transferase C-terminal four TM" evidence="12">
    <location>
        <begin position="255"/>
        <end position="327"/>
    </location>
</feature>
<dbReference type="GO" id="GO:0012505">
    <property type="term" value="C:endomembrane system"/>
    <property type="evidence" value="ECO:0007669"/>
    <property type="project" value="UniProtKB-SubCell"/>
</dbReference>
<feature type="transmembrane region" description="Helical" evidence="10">
    <location>
        <begin position="223"/>
        <end position="248"/>
    </location>
</feature>
<dbReference type="EMBL" id="SNWD01000009">
    <property type="protein sequence ID" value="TDN80755.1"/>
    <property type="molecule type" value="Genomic_DNA"/>
</dbReference>
<dbReference type="Proteomes" id="UP000295493">
    <property type="component" value="Unassembled WGS sequence"/>
</dbReference>
<dbReference type="Pfam" id="PF16192">
    <property type="entry name" value="PMT_4TMC"/>
    <property type="match status" value="1"/>
</dbReference>
<evidence type="ECO:0000256" key="3">
    <source>
        <dbReference type="ARBA" id="ARBA00007222"/>
    </source>
</evidence>
<comment type="subcellular location">
    <subcellularLocation>
        <location evidence="10">Cell membrane</location>
    </subcellularLocation>
    <subcellularLocation>
        <location evidence="1">Endomembrane system</location>
        <topology evidence="1">Multi-pass membrane protein</topology>
    </subcellularLocation>
</comment>
<feature type="transmembrane region" description="Helical" evidence="10">
    <location>
        <begin position="313"/>
        <end position="330"/>
    </location>
</feature>
<accession>A0A4R6FJM7</accession>
<evidence type="ECO:0000256" key="6">
    <source>
        <dbReference type="ARBA" id="ARBA00022692"/>
    </source>
</evidence>
<dbReference type="RefSeq" id="WP_133496223.1">
    <property type="nucleotide sequence ID" value="NZ_BMLU01000009.1"/>
</dbReference>
<reference evidence="13 14" key="1">
    <citation type="submission" date="2019-03" db="EMBL/GenBank/DDBJ databases">
        <title>Genomic Encyclopedia of Type Strains, Phase IV (KMG-IV): sequencing the most valuable type-strain genomes for metagenomic binning, comparative biology and taxonomic classification.</title>
        <authorList>
            <person name="Goeker M."/>
        </authorList>
    </citation>
    <scope>NUCLEOTIDE SEQUENCE [LARGE SCALE GENOMIC DNA]</scope>
    <source>
        <strain evidence="13 14">DSM 25059</strain>
    </source>
</reference>
<protein>
    <recommendedName>
        <fullName evidence="9 10">Polyprenol-phosphate-mannose--protein mannosyltransferase</fullName>
        <ecNumber evidence="10">2.4.1.-</ecNumber>
    </recommendedName>
</protein>
<dbReference type="InterPro" id="IPR032421">
    <property type="entry name" value="PMT_4TMC"/>
</dbReference>
<feature type="transmembrane region" description="Helical" evidence="10">
    <location>
        <begin position="360"/>
        <end position="382"/>
    </location>
</feature>
<name>A0A4R6FJM7_9SPHN</name>
<dbReference type="GO" id="GO:0004169">
    <property type="term" value="F:dolichyl-phosphate-mannose-protein mannosyltransferase activity"/>
    <property type="evidence" value="ECO:0007669"/>
    <property type="project" value="UniProtKB-UniRule"/>
</dbReference>
<evidence type="ECO:0000256" key="7">
    <source>
        <dbReference type="ARBA" id="ARBA00022989"/>
    </source>
</evidence>
<dbReference type="Pfam" id="PF02366">
    <property type="entry name" value="PMT"/>
    <property type="match status" value="1"/>
</dbReference>
<evidence type="ECO:0000259" key="12">
    <source>
        <dbReference type="Pfam" id="PF16192"/>
    </source>
</evidence>
<evidence type="ECO:0000256" key="1">
    <source>
        <dbReference type="ARBA" id="ARBA00004127"/>
    </source>
</evidence>
<dbReference type="EC" id="2.4.1.-" evidence="10"/>
<organism evidence="13 14">
    <name type="scientific">Stakelama pacifica</name>
    <dbReference type="NCBI Taxonomy" id="517720"/>
    <lineage>
        <taxon>Bacteria</taxon>
        <taxon>Pseudomonadati</taxon>
        <taxon>Pseudomonadota</taxon>
        <taxon>Alphaproteobacteria</taxon>
        <taxon>Sphingomonadales</taxon>
        <taxon>Sphingomonadaceae</taxon>
        <taxon>Stakelama</taxon>
    </lineage>
</organism>
<evidence type="ECO:0000313" key="14">
    <source>
        <dbReference type="Proteomes" id="UP000295493"/>
    </source>
</evidence>
<evidence type="ECO:0000256" key="5">
    <source>
        <dbReference type="ARBA" id="ARBA00022679"/>
    </source>
</evidence>
<comment type="pathway">
    <text evidence="2 10">Protein modification; protein glycosylation.</text>
</comment>
<feature type="domain" description="ArnT-like N-terminal" evidence="11">
    <location>
        <begin position="77"/>
        <end position="246"/>
    </location>
</feature>
<evidence type="ECO:0000256" key="10">
    <source>
        <dbReference type="RuleBase" id="RU367007"/>
    </source>
</evidence>
<keyword evidence="10" id="KW-1003">Cell membrane</keyword>
<dbReference type="InterPro" id="IPR003342">
    <property type="entry name" value="ArnT-like_N"/>
</dbReference>